<organism evidence="1 2">
    <name type="scientific">Pseudogemmobacter faecipullorum</name>
    <dbReference type="NCBI Taxonomy" id="2755041"/>
    <lineage>
        <taxon>Bacteria</taxon>
        <taxon>Pseudomonadati</taxon>
        <taxon>Pseudomonadota</taxon>
        <taxon>Alphaproteobacteria</taxon>
        <taxon>Rhodobacterales</taxon>
        <taxon>Paracoccaceae</taxon>
        <taxon>Pseudogemmobacter</taxon>
    </lineage>
</organism>
<dbReference type="Proteomes" id="UP001198571">
    <property type="component" value="Unassembled WGS sequence"/>
</dbReference>
<accession>A0ABS8CSE3</accession>
<comment type="caution">
    <text evidence="1">The sequence shown here is derived from an EMBL/GenBank/DDBJ whole genome shotgun (WGS) entry which is preliminary data.</text>
</comment>
<sequence>MTQPRICGFDLNGWKDRVTRNWAFAPDGEEIFSQHTSNAILNPAIVRMGEAAKPLWVGGAQASLAPHGRGGGWGQIGEDGRRKLVFDLLRDASTSSHELAAALSGLARGGKFCAIAIEDHPWVDEVVQERLLAAMSRAKIGRGLLVWRSVLAVLGALSEPEGLITPKEGLTLGIIGHSATGFTVQTLELRAETGRSRRIYAPQRRRTAQAVASHWGYAGLVAQVQKRLAHEPPGITYQTLKHSDFAHALALDGLNREDIIRNPRGDFHLLKLTPQALTAADLDAKDFATLRGCDVVLFESVTSGAVCEKLADSIEALIGREIIVLPEEIVASGAFEAARRYGQGEPVYFDFLPQISTIIMGREGAESHDLIDKGMTVAAGKMYRSQKPAHFMVQNQADALEIYLSKETQDFPRRADLDLGVKMGKDTPVELYVEQTPASGRARIFINSSQLPTQFVVDWDLAEVLETTWEALIAKLDTPKPTIPVRMVLACGEAPWTEINGAQDVFEAQFAQVSPDWKALSQLMTRNVMVETQNDGVLVRERLRCISSDGAIPEQVSVKARQLLKHFTDLAMDKLREIVRTGRNNGNEPLIFLTWQFRNAPAEVISYLFDALETKDTARRHPFIRADMSWVLIHQGIGRCCNDEASEQRAIDLLLNYPMHKWKTRRETAMMSFLLSRSDTAPLHLTRGDVDRLVDRAVQEFKEASGGDYTDFNYAPLLMAGLLRWRLKEPYSLVRGYDLAADRMASAISNVLMDMRRRSGRDWKFDRKIQAYLSLLPDLLNELEGQGTNPNLLRSIVDA</sequence>
<dbReference type="EMBL" id="JACDXX010000037">
    <property type="protein sequence ID" value="MCB5412274.1"/>
    <property type="molecule type" value="Genomic_DNA"/>
</dbReference>
<gene>
    <name evidence="1" type="ORF">H0485_20090</name>
</gene>
<evidence type="ECO:0000313" key="2">
    <source>
        <dbReference type="Proteomes" id="UP001198571"/>
    </source>
</evidence>
<evidence type="ECO:0000313" key="1">
    <source>
        <dbReference type="EMBL" id="MCB5412274.1"/>
    </source>
</evidence>
<dbReference type="RefSeq" id="WP_226937698.1">
    <property type="nucleotide sequence ID" value="NZ_JACDXX010000037.1"/>
</dbReference>
<proteinExistence type="predicted"/>
<name>A0ABS8CSE3_9RHOB</name>
<protein>
    <submittedName>
        <fullName evidence="1">Uncharacterized protein</fullName>
    </submittedName>
</protein>
<keyword evidence="2" id="KW-1185">Reference proteome</keyword>
<reference evidence="1 2" key="1">
    <citation type="submission" date="2020-07" db="EMBL/GenBank/DDBJ databases">
        <title>Pseudogemmobacter sp. nov., isolated from poultry manure in Taiwan.</title>
        <authorList>
            <person name="Lin S.-Y."/>
            <person name="Tang Y.-S."/>
            <person name="Young C.-C."/>
        </authorList>
    </citation>
    <scope>NUCLEOTIDE SEQUENCE [LARGE SCALE GENOMIC DNA]</scope>
    <source>
        <strain evidence="1 2">CC-YST710</strain>
    </source>
</reference>